<evidence type="ECO:0000313" key="3">
    <source>
        <dbReference type="EMBL" id="NED94004.1"/>
    </source>
</evidence>
<dbReference type="AlphaFoldDB" id="A0A6N9YGB6"/>
<evidence type="ECO:0000313" key="4">
    <source>
        <dbReference type="Proteomes" id="UP000469185"/>
    </source>
</evidence>
<sequence>MRVRLASVYVSVFLLTVVGCAEENEGANDPVPTSSDDSHTPGYGAADFADGIDLTVSGDSGIIDRAVAFHPSDSDELSHEQMERLASGDSVLSHEGIRGFDVVVVYRTGPYCGLLPSVDVASNDRPVIEVTPRAASEGTCESMEFDEAVGFKIAHGFDPDELDVIVHQ</sequence>
<dbReference type="PROSITE" id="PS51257">
    <property type="entry name" value="PROKAR_LIPOPROTEIN"/>
    <property type="match status" value="1"/>
</dbReference>
<feature type="region of interest" description="Disordered" evidence="1">
    <location>
        <begin position="24"/>
        <end position="43"/>
    </location>
</feature>
<proteinExistence type="predicted"/>
<comment type="caution">
    <text evidence="3">The sequence shown here is derived from an EMBL/GenBank/DDBJ whole genome shotgun (WGS) entry which is preliminary data.</text>
</comment>
<evidence type="ECO:0000256" key="1">
    <source>
        <dbReference type="SAM" id="MobiDB-lite"/>
    </source>
</evidence>
<dbReference type="Proteomes" id="UP000469185">
    <property type="component" value="Unassembled WGS sequence"/>
</dbReference>
<feature type="signal peptide" evidence="2">
    <location>
        <begin position="1"/>
        <end position="21"/>
    </location>
</feature>
<dbReference type="RefSeq" id="WP_163815378.1">
    <property type="nucleotide sequence ID" value="NZ_JAAGOB010000001.1"/>
</dbReference>
<keyword evidence="4" id="KW-1185">Reference proteome</keyword>
<evidence type="ECO:0000256" key="2">
    <source>
        <dbReference type="SAM" id="SignalP"/>
    </source>
</evidence>
<feature type="chain" id="PRO_5027016076" description="Lipoprotein" evidence="2">
    <location>
        <begin position="22"/>
        <end position="168"/>
    </location>
</feature>
<keyword evidence="2" id="KW-0732">Signal</keyword>
<reference evidence="3 4" key="1">
    <citation type="submission" date="2020-02" db="EMBL/GenBank/DDBJ databases">
        <authorList>
            <person name="Li X.-J."/>
            <person name="Feng X.-M."/>
        </authorList>
    </citation>
    <scope>NUCLEOTIDE SEQUENCE [LARGE SCALE GENOMIC DNA]</scope>
    <source>
        <strain evidence="3 4">CGMCC 4.7225</strain>
    </source>
</reference>
<evidence type="ECO:0008006" key="5">
    <source>
        <dbReference type="Google" id="ProtNLM"/>
    </source>
</evidence>
<gene>
    <name evidence="3" type="ORF">G1H11_01590</name>
</gene>
<accession>A0A6N9YGB6</accession>
<organism evidence="3 4">
    <name type="scientific">Phytoactinopolyspora alkaliphila</name>
    <dbReference type="NCBI Taxonomy" id="1783498"/>
    <lineage>
        <taxon>Bacteria</taxon>
        <taxon>Bacillati</taxon>
        <taxon>Actinomycetota</taxon>
        <taxon>Actinomycetes</taxon>
        <taxon>Jiangellales</taxon>
        <taxon>Jiangellaceae</taxon>
        <taxon>Phytoactinopolyspora</taxon>
    </lineage>
</organism>
<protein>
    <recommendedName>
        <fullName evidence="5">Lipoprotein</fullName>
    </recommendedName>
</protein>
<name>A0A6N9YGB6_9ACTN</name>
<dbReference type="EMBL" id="JAAGOB010000001">
    <property type="protein sequence ID" value="NED94004.1"/>
    <property type="molecule type" value="Genomic_DNA"/>
</dbReference>